<sequence length="140" mass="14876">MGSSLLVKVVHAVAGVLAIGSIMAGFVKLSPLLNSITHEEQVHKFATELYKPWDFLGLTPDQLRMLVGCAEMATGLGSLVKATRLASYVVMVVIYGGAVRTHFALHDNNVGPAAVFLLLACFCLGLTLRAPAKKPEAKAE</sequence>
<dbReference type="EMBL" id="JAFCMP010000114">
    <property type="protein sequence ID" value="KAG5186013.1"/>
    <property type="molecule type" value="Genomic_DNA"/>
</dbReference>
<evidence type="ECO:0000313" key="3">
    <source>
        <dbReference type="Proteomes" id="UP000664859"/>
    </source>
</evidence>
<evidence type="ECO:0000313" key="2">
    <source>
        <dbReference type="EMBL" id="KAG5186013.1"/>
    </source>
</evidence>
<reference evidence="2" key="1">
    <citation type="submission" date="2021-02" db="EMBL/GenBank/DDBJ databases">
        <title>First Annotated Genome of the Yellow-green Alga Tribonema minus.</title>
        <authorList>
            <person name="Mahan K.M."/>
        </authorList>
    </citation>
    <scope>NUCLEOTIDE SEQUENCE</scope>
    <source>
        <strain evidence="2">UTEX B ZZ1240</strain>
    </source>
</reference>
<keyword evidence="1" id="KW-0472">Membrane</keyword>
<protein>
    <recommendedName>
        <fullName evidence="4">DoxX family protein</fullName>
    </recommendedName>
</protein>
<comment type="caution">
    <text evidence="2">The sequence shown here is derived from an EMBL/GenBank/DDBJ whole genome shotgun (WGS) entry which is preliminary data.</text>
</comment>
<feature type="transmembrane region" description="Helical" evidence="1">
    <location>
        <begin position="6"/>
        <end position="27"/>
    </location>
</feature>
<feature type="transmembrane region" description="Helical" evidence="1">
    <location>
        <begin position="85"/>
        <end position="104"/>
    </location>
</feature>
<dbReference type="Proteomes" id="UP000664859">
    <property type="component" value="Unassembled WGS sequence"/>
</dbReference>
<gene>
    <name evidence="2" type="ORF">JKP88DRAFT_236198</name>
</gene>
<accession>A0A835Z408</accession>
<name>A0A835Z408_9STRA</name>
<feature type="transmembrane region" description="Helical" evidence="1">
    <location>
        <begin position="110"/>
        <end position="128"/>
    </location>
</feature>
<dbReference type="AlphaFoldDB" id="A0A835Z408"/>
<keyword evidence="1" id="KW-1133">Transmembrane helix</keyword>
<evidence type="ECO:0008006" key="4">
    <source>
        <dbReference type="Google" id="ProtNLM"/>
    </source>
</evidence>
<keyword evidence="1" id="KW-0812">Transmembrane</keyword>
<keyword evidence="3" id="KW-1185">Reference proteome</keyword>
<organism evidence="2 3">
    <name type="scientific">Tribonema minus</name>
    <dbReference type="NCBI Taxonomy" id="303371"/>
    <lineage>
        <taxon>Eukaryota</taxon>
        <taxon>Sar</taxon>
        <taxon>Stramenopiles</taxon>
        <taxon>Ochrophyta</taxon>
        <taxon>PX clade</taxon>
        <taxon>Xanthophyceae</taxon>
        <taxon>Tribonematales</taxon>
        <taxon>Tribonemataceae</taxon>
        <taxon>Tribonema</taxon>
    </lineage>
</organism>
<evidence type="ECO:0000256" key="1">
    <source>
        <dbReference type="SAM" id="Phobius"/>
    </source>
</evidence>
<proteinExistence type="predicted"/>